<dbReference type="EMBL" id="AMCW01000090">
    <property type="protein sequence ID" value="EKK01558.1"/>
    <property type="molecule type" value="Genomic_DNA"/>
</dbReference>
<sequence>MEWMDVANMRSEMLECYPGMAIRPSGYVCIAGCTLGSGDQYYICNADGDDPPVYQIYHDVSDVADEIIANGREIIFPKLSLLFDVARIT</sequence>
<dbReference type="Proteomes" id="UP000007993">
    <property type="component" value="Unassembled WGS sequence"/>
</dbReference>
<organism evidence="1">
    <name type="scientific">Rhodopirellula baltica SH28</name>
    <dbReference type="NCBI Taxonomy" id="993517"/>
    <lineage>
        <taxon>Bacteria</taxon>
        <taxon>Pseudomonadati</taxon>
        <taxon>Planctomycetota</taxon>
        <taxon>Planctomycetia</taxon>
        <taxon>Pirellulales</taxon>
        <taxon>Pirellulaceae</taxon>
        <taxon>Rhodopirellula</taxon>
    </lineage>
</organism>
<dbReference type="AlphaFoldDB" id="K5DGI4"/>
<name>K5DGI4_RHOBT</name>
<proteinExistence type="predicted"/>
<evidence type="ECO:0000313" key="1">
    <source>
        <dbReference type="EMBL" id="EKK01558.1"/>
    </source>
</evidence>
<accession>K5DGI4</accession>
<dbReference type="PATRIC" id="fig|993517.3.peg.3385"/>
<gene>
    <name evidence="1" type="ORF">RBSH_03119</name>
</gene>
<comment type="caution">
    <text evidence="1">The sequence shown here is derived from an EMBL/GenBank/DDBJ whole genome shotgun (WGS) entry which is preliminary data.</text>
</comment>
<protein>
    <submittedName>
        <fullName evidence="1">Uncharacterized protein</fullName>
    </submittedName>
</protein>
<reference evidence="1" key="1">
    <citation type="submission" date="2012-08" db="EMBL/GenBank/DDBJ databases">
        <title>Permanent draft genomes of three Rhodopirellula baltica strains WH47, SWK14 and SH28.</title>
        <authorList>
            <person name="Richter M."/>
            <person name="Richter-Heitmann T."/>
            <person name="Frank C."/>
            <person name="Harder J."/>
            <person name="Glockner F.O."/>
        </authorList>
    </citation>
    <scope>NUCLEOTIDE SEQUENCE</scope>
    <source>
        <strain evidence="1">SH28</strain>
    </source>
</reference>
<reference evidence="1" key="2">
    <citation type="journal article" date="2013" name="Mar. Genomics">
        <title>Expression of sulfatases in Rhodopirellula baltica and the diversity of sulfatases in the genus Rhodopirellula.</title>
        <authorList>
            <person name="Wegner C.E."/>
            <person name="Richter-Heitmann T."/>
            <person name="Klindworth A."/>
            <person name="Klockow C."/>
            <person name="Richter M."/>
            <person name="Achstetter T."/>
            <person name="Glockner F.O."/>
            <person name="Harder J."/>
        </authorList>
    </citation>
    <scope>NUCLEOTIDE SEQUENCE [LARGE SCALE GENOMIC DNA]</scope>
    <source>
        <strain evidence="1">SH28</strain>
    </source>
</reference>